<evidence type="ECO:0000256" key="6">
    <source>
        <dbReference type="ARBA" id="ARBA00022777"/>
    </source>
</evidence>
<comment type="similarity">
    <text evidence="1">Belongs to the protein kinase superfamily. NEK Ser/Thr protein kinase family. NIMA subfamily.</text>
</comment>
<dbReference type="Pfam" id="PF00069">
    <property type="entry name" value="Pkinase"/>
    <property type="match status" value="1"/>
</dbReference>
<evidence type="ECO:0000256" key="5">
    <source>
        <dbReference type="ARBA" id="ARBA00022741"/>
    </source>
</evidence>
<dbReference type="InterPro" id="IPR008271">
    <property type="entry name" value="Ser/Thr_kinase_AS"/>
</dbReference>
<reference evidence="14 15" key="1">
    <citation type="submission" date="2023-03" db="EMBL/GenBank/DDBJ databases">
        <title>High-quality genome of Scylla paramamosain provides insights in environmental adaptation.</title>
        <authorList>
            <person name="Zhang L."/>
        </authorList>
    </citation>
    <scope>NUCLEOTIDE SEQUENCE [LARGE SCALE GENOMIC DNA]</scope>
    <source>
        <strain evidence="14">LZ_2023a</strain>
        <tissue evidence="14">Muscle</tissue>
    </source>
</reference>
<dbReference type="PROSITE" id="PS50011">
    <property type="entry name" value="PROTEIN_KINASE_DOM"/>
    <property type="match status" value="1"/>
</dbReference>
<evidence type="ECO:0000256" key="12">
    <source>
        <dbReference type="SAM" id="MobiDB-lite"/>
    </source>
</evidence>
<evidence type="ECO:0000256" key="2">
    <source>
        <dbReference type="ARBA" id="ARBA00012513"/>
    </source>
</evidence>
<evidence type="ECO:0000256" key="8">
    <source>
        <dbReference type="ARBA" id="ARBA00047899"/>
    </source>
</evidence>
<organism evidence="14 15">
    <name type="scientific">Scylla paramamosain</name>
    <name type="common">Mud crab</name>
    <dbReference type="NCBI Taxonomy" id="85552"/>
    <lineage>
        <taxon>Eukaryota</taxon>
        <taxon>Metazoa</taxon>
        <taxon>Ecdysozoa</taxon>
        <taxon>Arthropoda</taxon>
        <taxon>Crustacea</taxon>
        <taxon>Multicrustacea</taxon>
        <taxon>Malacostraca</taxon>
        <taxon>Eumalacostraca</taxon>
        <taxon>Eucarida</taxon>
        <taxon>Decapoda</taxon>
        <taxon>Pleocyemata</taxon>
        <taxon>Brachyura</taxon>
        <taxon>Eubrachyura</taxon>
        <taxon>Portunoidea</taxon>
        <taxon>Portunidae</taxon>
        <taxon>Portuninae</taxon>
        <taxon>Scylla</taxon>
    </lineage>
</organism>
<dbReference type="Gene3D" id="1.10.510.10">
    <property type="entry name" value="Transferase(Phosphotransferase) domain 1"/>
    <property type="match status" value="1"/>
</dbReference>
<evidence type="ECO:0000256" key="3">
    <source>
        <dbReference type="ARBA" id="ARBA00022527"/>
    </source>
</evidence>
<dbReference type="Gene3D" id="3.30.200.20">
    <property type="entry name" value="Phosphorylase Kinase, domain 1"/>
    <property type="match status" value="1"/>
</dbReference>
<evidence type="ECO:0000256" key="7">
    <source>
        <dbReference type="ARBA" id="ARBA00022840"/>
    </source>
</evidence>
<dbReference type="InterPro" id="IPR011009">
    <property type="entry name" value="Kinase-like_dom_sf"/>
</dbReference>
<name>A0AAW0TY78_SCYPA</name>
<keyword evidence="15" id="KW-1185">Reference proteome</keyword>
<feature type="domain" description="Protein kinase" evidence="13">
    <location>
        <begin position="10"/>
        <end position="272"/>
    </location>
</feature>
<evidence type="ECO:0000256" key="9">
    <source>
        <dbReference type="ARBA" id="ARBA00048679"/>
    </source>
</evidence>
<feature type="region of interest" description="Disordered" evidence="12">
    <location>
        <begin position="285"/>
        <end position="307"/>
    </location>
</feature>
<evidence type="ECO:0000256" key="1">
    <source>
        <dbReference type="ARBA" id="ARBA00010886"/>
    </source>
</evidence>
<keyword evidence="4" id="KW-0808">Transferase</keyword>
<comment type="catalytic activity">
    <reaction evidence="9">
        <text>L-seryl-[protein] + ATP = O-phospho-L-seryl-[protein] + ADP + H(+)</text>
        <dbReference type="Rhea" id="RHEA:17989"/>
        <dbReference type="Rhea" id="RHEA-COMP:9863"/>
        <dbReference type="Rhea" id="RHEA-COMP:11604"/>
        <dbReference type="ChEBI" id="CHEBI:15378"/>
        <dbReference type="ChEBI" id="CHEBI:29999"/>
        <dbReference type="ChEBI" id="CHEBI:30616"/>
        <dbReference type="ChEBI" id="CHEBI:83421"/>
        <dbReference type="ChEBI" id="CHEBI:456216"/>
        <dbReference type="EC" id="2.7.11.1"/>
    </reaction>
</comment>
<dbReference type="InterPro" id="IPR051131">
    <property type="entry name" value="NEK_Ser/Thr_kinase_NIMA"/>
</dbReference>
<evidence type="ECO:0000313" key="15">
    <source>
        <dbReference type="Proteomes" id="UP001487740"/>
    </source>
</evidence>
<dbReference type="PROSITE" id="PS00108">
    <property type="entry name" value="PROTEIN_KINASE_ST"/>
    <property type="match status" value="1"/>
</dbReference>
<protein>
    <recommendedName>
        <fullName evidence="2">non-specific serine/threonine protein kinase</fullName>
        <ecNumber evidence="2">2.7.11.1</ecNumber>
    </recommendedName>
</protein>
<keyword evidence="6" id="KW-0418">Kinase</keyword>
<keyword evidence="5 10" id="KW-0547">Nucleotide-binding</keyword>
<dbReference type="Proteomes" id="UP001487740">
    <property type="component" value="Unassembled WGS sequence"/>
</dbReference>
<dbReference type="InterPro" id="IPR000719">
    <property type="entry name" value="Prot_kinase_dom"/>
</dbReference>
<evidence type="ECO:0000259" key="13">
    <source>
        <dbReference type="PROSITE" id="PS50011"/>
    </source>
</evidence>
<sequence>MMEVDKGARFRKVANIGRGTFGEAWLVVSTCSRRRYVMKEVRLEDLPAEEVEKTRQEAEVLARCKHASIVRYKECFVRPTPLTMCLVMEYAGGGDLSQRVSEARRRGQQLAEDVVLDWFSQIILAVQYLHSNNILHRDLKTQNIFLTADNLVKVGDFGIARLLRDRQDLATTTIGTPFYLSPEICLRRPYNHKSDMWAVGCVLYELCALRQPFQDASFDRLVMKILEGEYEPLPASYTPLVHHLTKLLLRTIPERRPSAAALLTTPGLTPYVQGYLSRYEVSLAERGTESKESPVPPGPSAPLKPQEVRMLQDPPHLARIKDSARTRGQRGSVDLGSIQSVQRGKERGLKRNRKGEERERAYSDSTLPTFPPSPLTPSPPLTPNPRFPIPPALSALPVPSTSLNCGAGDSGGGFASPLPCLPCKRADTPWPKVKKNLLR</sequence>
<dbReference type="PANTHER" id="PTHR44899">
    <property type="entry name" value="CAMK FAMILY PROTEIN KINASE"/>
    <property type="match status" value="1"/>
</dbReference>
<dbReference type="AlphaFoldDB" id="A0AAW0TY78"/>
<feature type="compositionally biased region" description="Pro residues" evidence="12">
    <location>
        <begin position="369"/>
        <end position="391"/>
    </location>
</feature>
<dbReference type="EC" id="2.7.11.1" evidence="2"/>
<dbReference type="InterPro" id="IPR017441">
    <property type="entry name" value="Protein_kinase_ATP_BS"/>
</dbReference>
<dbReference type="EMBL" id="JARAKH010000022">
    <property type="protein sequence ID" value="KAK8392491.1"/>
    <property type="molecule type" value="Genomic_DNA"/>
</dbReference>
<comment type="catalytic activity">
    <reaction evidence="8">
        <text>L-threonyl-[protein] + ATP = O-phospho-L-threonyl-[protein] + ADP + H(+)</text>
        <dbReference type="Rhea" id="RHEA:46608"/>
        <dbReference type="Rhea" id="RHEA-COMP:11060"/>
        <dbReference type="Rhea" id="RHEA-COMP:11605"/>
        <dbReference type="ChEBI" id="CHEBI:15378"/>
        <dbReference type="ChEBI" id="CHEBI:30013"/>
        <dbReference type="ChEBI" id="CHEBI:30616"/>
        <dbReference type="ChEBI" id="CHEBI:61977"/>
        <dbReference type="ChEBI" id="CHEBI:456216"/>
        <dbReference type="EC" id="2.7.11.1"/>
    </reaction>
</comment>
<gene>
    <name evidence="14" type="ORF">O3P69_014689</name>
</gene>
<keyword evidence="7 10" id="KW-0067">ATP-binding</keyword>
<evidence type="ECO:0000313" key="14">
    <source>
        <dbReference type="EMBL" id="KAK8392491.1"/>
    </source>
</evidence>
<comment type="caution">
    <text evidence="14">The sequence shown here is derived from an EMBL/GenBank/DDBJ whole genome shotgun (WGS) entry which is preliminary data.</text>
</comment>
<accession>A0AAW0TY78</accession>
<evidence type="ECO:0000256" key="11">
    <source>
        <dbReference type="RuleBase" id="RU000304"/>
    </source>
</evidence>
<proteinExistence type="inferred from homology"/>
<dbReference type="CDD" id="cd08215">
    <property type="entry name" value="STKc_Nek"/>
    <property type="match status" value="1"/>
</dbReference>
<dbReference type="SMART" id="SM00220">
    <property type="entry name" value="S_TKc"/>
    <property type="match status" value="1"/>
</dbReference>
<dbReference type="GO" id="GO:0005524">
    <property type="term" value="F:ATP binding"/>
    <property type="evidence" value="ECO:0007669"/>
    <property type="project" value="UniProtKB-UniRule"/>
</dbReference>
<dbReference type="SUPFAM" id="SSF56112">
    <property type="entry name" value="Protein kinase-like (PK-like)"/>
    <property type="match status" value="1"/>
</dbReference>
<dbReference type="GO" id="GO:0004674">
    <property type="term" value="F:protein serine/threonine kinase activity"/>
    <property type="evidence" value="ECO:0007669"/>
    <property type="project" value="UniProtKB-KW"/>
</dbReference>
<feature type="region of interest" description="Disordered" evidence="12">
    <location>
        <begin position="322"/>
        <end position="393"/>
    </location>
</feature>
<keyword evidence="3 11" id="KW-0723">Serine/threonine-protein kinase</keyword>
<feature type="binding site" evidence="10">
    <location>
        <position position="39"/>
    </location>
    <ligand>
        <name>ATP</name>
        <dbReference type="ChEBI" id="CHEBI:30616"/>
    </ligand>
</feature>
<dbReference type="PANTHER" id="PTHR44899:SF3">
    <property type="entry name" value="SERINE_THREONINE-PROTEIN KINASE NEK1"/>
    <property type="match status" value="1"/>
</dbReference>
<evidence type="ECO:0000256" key="10">
    <source>
        <dbReference type="PROSITE-ProRule" id="PRU10141"/>
    </source>
</evidence>
<evidence type="ECO:0000256" key="4">
    <source>
        <dbReference type="ARBA" id="ARBA00022679"/>
    </source>
</evidence>
<feature type="compositionally biased region" description="Basic and acidic residues" evidence="12">
    <location>
        <begin position="343"/>
        <end position="362"/>
    </location>
</feature>
<dbReference type="PROSITE" id="PS00107">
    <property type="entry name" value="PROTEIN_KINASE_ATP"/>
    <property type="match status" value="1"/>
</dbReference>